<dbReference type="GO" id="GO:0051287">
    <property type="term" value="F:NAD binding"/>
    <property type="evidence" value="ECO:0007669"/>
    <property type="project" value="InterPro"/>
</dbReference>
<reference evidence="7" key="1">
    <citation type="submission" date="2020-10" db="EMBL/GenBank/DDBJ databases">
        <title>Ca. Dormibacterota MAGs.</title>
        <authorList>
            <person name="Montgomery K."/>
        </authorList>
    </citation>
    <scope>NUCLEOTIDE SEQUENCE [LARGE SCALE GENOMIC DNA]</scope>
    <source>
        <strain evidence="7">SC8812_S17_10</strain>
    </source>
</reference>
<gene>
    <name evidence="7" type="ORF">JF922_12655</name>
</gene>
<feature type="domain" description="D-isomer specific 2-hydroxyacid dehydrogenase NAD-binding" evidence="6">
    <location>
        <begin position="112"/>
        <end position="283"/>
    </location>
</feature>
<proteinExistence type="inferred from homology"/>
<dbReference type="GO" id="GO:0004617">
    <property type="term" value="F:phosphoglycerate dehydrogenase activity"/>
    <property type="evidence" value="ECO:0007669"/>
    <property type="project" value="UniProtKB-ARBA"/>
</dbReference>
<dbReference type="SUPFAM" id="SSF52283">
    <property type="entry name" value="Formate/glycerate dehydrogenase catalytic domain-like"/>
    <property type="match status" value="1"/>
</dbReference>
<dbReference type="InterPro" id="IPR036291">
    <property type="entry name" value="NAD(P)-bd_dom_sf"/>
</dbReference>
<dbReference type="SUPFAM" id="SSF51735">
    <property type="entry name" value="NAD(P)-binding Rossmann-fold domains"/>
    <property type="match status" value="1"/>
</dbReference>
<dbReference type="Pfam" id="PF02826">
    <property type="entry name" value="2-Hacid_dh_C"/>
    <property type="match status" value="1"/>
</dbReference>
<dbReference type="GO" id="GO:0006564">
    <property type="term" value="P:L-serine biosynthetic process"/>
    <property type="evidence" value="ECO:0007669"/>
    <property type="project" value="UniProtKB-ARBA"/>
</dbReference>
<keyword evidence="3" id="KW-0520">NAD</keyword>
<evidence type="ECO:0000256" key="2">
    <source>
        <dbReference type="ARBA" id="ARBA00023002"/>
    </source>
</evidence>
<dbReference type="GO" id="GO:0016618">
    <property type="term" value="F:hydroxypyruvate reductase [NAD(P)H] activity"/>
    <property type="evidence" value="ECO:0007669"/>
    <property type="project" value="TreeGrafter"/>
</dbReference>
<dbReference type="Gene3D" id="3.40.50.720">
    <property type="entry name" value="NAD(P)-binding Rossmann-like Domain"/>
    <property type="match status" value="2"/>
</dbReference>
<dbReference type="AlphaFoldDB" id="A0A934K982"/>
<comment type="caution">
    <text evidence="7">The sequence shown here is derived from an EMBL/GenBank/DDBJ whole genome shotgun (WGS) entry which is preliminary data.</text>
</comment>
<dbReference type="RefSeq" id="WP_338202152.1">
    <property type="nucleotide sequence ID" value="NZ_JAEKNR010000136.1"/>
</dbReference>
<evidence type="ECO:0000259" key="5">
    <source>
        <dbReference type="Pfam" id="PF00389"/>
    </source>
</evidence>
<dbReference type="GO" id="GO:0005829">
    <property type="term" value="C:cytosol"/>
    <property type="evidence" value="ECO:0007669"/>
    <property type="project" value="TreeGrafter"/>
</dbReference>
<dbReference type="PROSITE" id="PS00671">
    <property type="entry name" value="D_2_HYDROXYACID_DH_3"/>
    <property type="match status" value="1"/>
</dbReference>
<dbReference type="InterPro" id="IPR050223">
    <property type="entry name" value="D-isomer_2-hydroxyacid_DH"/>
</dbReference>
<dbReference type="GO" id="GO:0047545">
    <property type="term" value="F:(S)-2-hydroxyglutarate dehydrogenase activity"/>
    <property type="evidence" value="ECO:0007669"/>
    <property type="project" value="UniProtKB-ARBA"/>
</dbReference>
<organism evidence="7 8">
    <name type="scientific">Candidatus Nephthysia bennettiae</name>
    <dbReference type="NCBI Taxonomy" id="3127016"/>
    <lineage>
        <taxon>Bacteria</taxon>
        <taxon>Bacillati</taxon>
        <taxon>Candidatus Dormiibacterota</taxon>
        <taxon>Candidatus Dormibacteria</taxon>
        <taxon>Candidatus Dormibacterales</taxon>
        <taxon>Candidatus Dormibacteraceae</taxon>
        <taxon>Candidatus Nephthysia</taxon>
    </lineage>
</organism>
<dbReference type="FunFam" id="3.40.50.720:FF:000041">
    <property type="entry name" value="D-3-phosphoglycerate dehydrogenase"/>
    <property type="match status" value="1"/>
</dbReference>
<evidence type="ECO:0000259" key="6">
    <source>
        <dbReference type="Pfam" id="PF02826"/>
    </source>
</evidence>
<dbReference type="PANTHER" id="PTHR10996">
    <property type="entry name" value="2-HYDROXYACID DEHYDROGENASE-RELATED"/>
    <property type="match status" value="1"/>
</dbReference>
<dbReference type="PROSITE" id="PS00670">
    <property type="entry name" value="D_2_HYDROXYACID_DH_2"/>
    <property type="match status" value="1"/>
</dbReference>
<sequence>MGAVLASLSPYSREILAGLFDSRYEVEVLTVPVTANAGAVRDAVADADLVLGDKKRRHTIDRAALQAMRRCRLIQQPAVGFDAIDHRAAAELGIPVANAAGYNSEAVADWTVMAILNLVRQGALRDRRMRRGEWPNEPERSHELGALTVGVVGVGNTGGAVVSRLRSFGCRLLFSDVVPRKLAGGTQLPLEELLEQADVVTVHVPLDTETRALIDAGAIGRMKRGAVLVNASRGPVVEERALTEALEDGRLAAAALDVFEREPLDTASPLREMENVFLSPHVAGVSVESEARLLETCGANMRRVLDGLDPFNVVNGVSRRS</sequence>
<evidence type="ECO:0000256" key="1">
    <source>
        <dbReference type="ARBA" id="ARBA00005854"/>
    </source>
</evidence>
<accession>A0A934K982</accession>
<evidence type="ECO:0000313" key="7">
    <source>
        <dbReference type="EMBL" id="MBJ7598918.1"/>
    </source>
</evidence>
<dbReference type="GO" id="GO:0030267">
    <property type="term" value="F:glyoxylate reductase (NADPH) activity"/>
    <property type="evidence" value="ECO:0007669"/>
    <property type="project" value="TreeGrafter"/>
</dbReference>
<protein>
    <recommendedName>
        <fullName evidence="9">Hydroxyacid dehydrogenase</fullName>
    </recommendedName>
</protein>
<dbReference type="InterPro" id="IPR006139">
    <property type="entry name" value="D-isomer_2_OHA_DH_cat_dom"/>
</dbReference>
<name>A0A934K982_9BACT</name>
<dbReference type="Proteomes" id="UP000612893">
    <property type="component" value="Unassembled WGS sequence"/>
</dbReference>
<evidence type="ECO:0000256" key="4">
    <source>
        <dbReference type="RuleBase" id="RU003719"/>
    </source>
</evidence>
<evidence type="ECO:0000313" key="8">
    <source>
        <dbReference type="Proteomes" id="UP000612893"/>
    </source>
</evidence>
<evidence type="ECO:0000256" key="3">
    <source>
        <dbReference type="ARBA" id="ARBA00023027"/>
    </source>
</evidence>
<feature type="domain" description="D-isomer specific 2-hydroxyacid dehydrogenase catalytic" evidence="5">
    <location>
        <begin position="5"/>
        <end position="315"/>
    </location>
</feature>
<dbReference type="Pfam" id="PF00389">
    <property type="entry name" value="2-Hacid_dh"/>
    <property type="match status" value="1"/>
</dbReference>
<evidence type="ECO:0008006" key="9">
    <source>
        <dbReference type="Google" id="ProtNLM"/>
    </source>
</evidence>
<dbReference type="EMBL" id="JAEKNR010000136">
    <property type="protein sequence ID" value="MBJ7598918.1"/>
    <property type="molecule type" value="Genomic_DNA"/>
</dbReference>
<comment type="similarity">
    <text evidence="1 4">Belongs to the D-isomer specific 2-hydroxyacid dehydrogenase family.</text>
</comment>
<dbReference type="InterPro" id="IPR029753">
    <property type="entry name" value="D-isomer_DH_CS"/>
</dbReference>
<keyword evidence="8" id="KW-1185">Reference proteome</keyword>
<keyword evidence="2 4" id="KW-0560">Oxidoreductase</keyword>
<dbReference type="PANTHER" id="PTHR10996:SF178">
    <property type="entry name" value="2-HYDROXYACID DEHYDROGENASE YGL185C-RELATED"/>
    <property type="match status" value="1"/>
</dbReference>
<dbReference type="InterPro" id="IPR006140">
    <property type="entry name" value="D-isomer_DH_NAD-bd"/>
</dbReference>